<dbReference type="PANTHER" id="PTHR31339">
    <property type="entry name" value="PECTIN LYASE-RELATED"/>
    <property type="match status" value="1"/>
</dbReference>
<dbReference type="InterPro" id="IPR000743">
    <property type="entry name" value="Glyco_hydro_28"/>
</dbReference>
<keyword evidence="5" id="KW-0732">Signal</keyword>
<evidence type="ECO:0000256" key="1">
    <source>
        <dbReference type="ARBA" id="ARBA00008834"/>
    </source>
</evidence>
<dbReference type="PANTHER" id="PTHR31339:SF9">
    <property type="entry name" value="PLASMIN AND FIBRONECTIN-BINDING PROTEIN A"/>
    <property type="match status" value="1"/>
</dbReference>
<gene>
    <name evidence="6" type="ORF">ACFFGE_06495</name>
</gene>
<dbReference type="InterPro" id="IPR011050">
    <property type="entry name" value="Pectin_lyase_fold/virulence"/>
</dbReference>
<proteinExistence type="inferred from homology"/>
<dbReference type="EC" id="3.2.1.-" evidence="6"/>
<evidence type="ECO:0000256" key="2">
    <source>
        <dbReference type="ARBA" id="ARBA00022801"/>
    </source>
</evidence>
<sequence>MTRFLCAAASLILWGAAAQVQAQAQVQPQARGQDCLITDYGAVADDETLDTAAIQAAVDDCRDRGGRVVTPAGRFVSGQIRLGSRMEFHLAPGAVLAASTRLDDFAPVIDGEHRAFVVAQGAEDLLISGKGVLDGQGAAAWPTPDAERLRFGLIVDRCRNVTIRDVTVRDTPMYLSAVKDCDNVVIDGVTLTAPWDSPNTDGLQIIDSADVRVSNCLISVGDDGVVTKARRRFVERLQITNCRISSDDGALKFGTRSESGVRDSLFSNLTITESRYGVALFMIHGGLYANNRFSNIRIATGGRHWRHFPIFVDIDDRADGPRPLGRIEGLTFDGLDITTAGNILIGGHPSSPVRDLTLTDIRMRVEDAQDLAATAGKPRGNRRFQPVPGAADHSGVVAHVVLGHVAGASVRGLDVRGIAPGDQRAVLALPNSSDVTVDAGPVSVR</sequence>
<protein>
    <submittedName>
        <fullName evidence="6">Glycoside hydrolase family 28 protein</fullName>
        <ecNumber evidence="6">3.2.1.-</ecNumber>
    </submittedName>
</protein>
<dbReference type="InterPro" id="IPR012334">
    <property type="entry name" value="Pectin_lyas_fold"/>
</dbReference>
<comment type="similarity">
    <text evidence="1 4">Belongs to the glycosyl hydrolase 28 family.</text>
</comment>
<keyword evidence="2 4" id="KW-0378">Hydrolase</keyword>
<dbReference type="Pfam" id="PF00295">
    <property type="entry name" value="Glyco_hydro_28"/>
    <property type="match status" value="1"/>
</dbReference>
<evidence type="ECO:0000313" key="6">
    <source>
        <dbReference type="EMBL" id="MFC0633524.1"/>
    </source>
</evidence>
<feature type="chain" id="PRO_5045533808" evidence="5">
    <location>
        <begin position="23"/>
        <end position="445"/>
    </location>
</feature>
<keyword evidence="3 4" id="KW-0326">Glycosidase</keyword>
<evidence type="ECO:0000313" key="7">
    <source>
        <dbReference type="Proteomes" id="UP001589906"/>
    </source>
</evidence>
<dbReference type="RefSeq" id="WP_376835437.1">
    <property type="nucleotide sequence ID" value="NZ_JBHLSW010000004.1"/>
</dbReference>
<dbReference type="Proteomes" id="UP001589906">
    <property type="component" value="Unassembled WGS sequence"/>
</dbReference>
<comment type="caution">
    <text evidence="6">The sequence shown here is derived from an EMBL/GenBank/DDBJ whole genome shotgun (WGS) entry which is preliminary data.</text>
</comment>
<keyword evidence="7" id="KW-1185">Reference proteome</keyword>
<name>A0ABV6R1N0_9CAUL</name>
<dbReference type="Gene3D" id="2.160.20.10">
    <property type="entry name" value="Single-stranded right-handed beta-helix, Pectin lyase-like"/>
    <property type="match status" value="1"/>
</dbReference>
<evidence type="ECO:0000256" key="3">
    <source>
        <dbReference type="ARBA" id="ARBA00023295"/>
    </source>
</evidence>
<dbReference type="GO" id="GO:0016798">
    <property type="term" value="F:hydrolase activity, acting on glycosyl bonds"/>
    <property type="evidence" value="ECO:0007669"/>
    <property type="project" value="UniProtKB-KW"/>
</dbReference>
<dbReference type="InterPro" id="IPR051801">
    <property type="entry name" value="GH28_Enzymes"/>
</dbReference>
<dbReference type="SUPFAM" id="SSF51126">
    <property type="entry name" value="Pectin lyase-like"/>
    <property type="match status" value="1"/>
</dbReference>
<dbReference type="EMBL" id="JBHLSW010000004">
    <property type="protein sequence ID" value="MFC0633524.1"/>
    <property type="molecule type" value="Genomic_DNA"/>
</dbReference>
<reference evidence="6 7" key="1">
    <citation type="submission" date="2024-09" db="EMBL/GenBank/DDBJ databases">
        <authorList>
            <person name="Sun Q."/>
            <person name="Mori K."/>
        </authorList>
    </citation>
    <scope>NUCLEOTIDE SEQUENCE [LARGE SCALE GENOMIC DNA]</scope>
    <source>
        <strain evidence="6 7">NCAIM B.02621</strain>
    </source>
</reference>
<evidence type="ECO:0000256" key="4">
    <source>
        <dbReference type="RuleBase" id="RU361169"/>
    </source>
</evidence>
<dbReference type="SMART" id="SM00710">
    <property type="entry name" value="PbH1"/>
    <property type="match status" value="5"/>
</dbReference>
<feature type="signal peptide" evidence="5">
    <location>
        <begin position="1"/>
        <end position="22"/>
    </location>
</feature>
<dbReference type="InterPro" id="IPR006626">
    <property type="entry name" value="PbH1"/>
</dbReference>
<accession>A0ABV6R1N0</accession>
<organism evidence="6 7">
    <name type="scientific">Brevundimonas balnearis</name>
    <dbReference type="NCBI Taxonomy" id="1572858"/>
    <lineage>
        <taxon>Bacteria</taxon>
        <taxon>Pseudomonadati</taxon>
        <taxon>Pseudomonadota</taxon>
        <taxon>Alphaproteobacteria</taxon>
        <taxon>Caulobacterales</taxon>
        <taxon>Caulobacteraceae</taxon>
        <taxon>Brevundimonas</taxon>
    </lineage>
</organism>
<evidence type="ECO:0000256" key="5">
    <source>
        <dbReference type="SAM" id="SignalP"/>
    </source>
</evidence>